<gene>
    <name evidence="7 11" type="primary">pgk</name>
    <name evidence="11" type="ORF">COT71_03465</name>
</gene>
<keyword evidence="4 7" id="KW-0547">Nucleotide-binding</keyword>
<dbReference type="SUPFAM" id="SSF53748">
    <property type="entry name" value="Phosphoglycerate kinase"/>
    <property type="match status" value="1"/>
</dbReference>
<evidence type="ECO:0000256" key="9">
    <source>
        <dbReference type="PIRSR" id="PIRSR000724-2"/>
    </source>
</evidence>
<feature type="binding site" evidence="7 8">
    <location>
        <begin position="30"/>
        <end position="32"/>
    </location>
    <ligand>
        <name>substrate</name>
    </ligand>
</feature>
<feature type="binding site" evidence="8">
    <location>
        <position position="130"/>
    </location>
    <ligand>
        <name>(2R)-3-phosphoglycerate</name>
        <dbReference type="ChEBI" id="CHEBI:58272"/>
    </ligand>
</feature>
<evidence type="ECO:0000256" key="3">
    <source>
        <dbReference type="ARBA" id="ARBA00022679"/>
    </source>
</evidence>
<comment type="caution">
    <text evidence="7">Lacks conserved residue(s) required for the propagation of feature annotation.</text>
</comment>
<comment type="catalytic activity">
    <reaction evidence="1 7 10">
        <text>(2R)-3-phosphoglycerate + ATP = (2R)-3-phospho-glyceroyl phosphate + ADP</text>
        <dbReference type="Rhea" id="RHEA:14801"/>
        <dbReference type="ChEBI" id="CHEBI:30616"/>
        <dbReference type="ChEBI" id="CHEBI:57604"/>
        <dbReference type="ChEBI" id="CHEBI:58272"/>
        <dbReference type="ChEBI" id="CHEBI:456216"/>
        <dbReference type="EC" id="2.7.2.3"/>
    </reaction>
</comment>
<feature type="binding site" evidence="7 9">
    <location>
        <position position="213"/>
    </location>
    <ligand>
        <name>ATP</name>
        <dbReference type="ChEBI" id="CHEBI:30616"/>
    </ligand>
</feature>
<dbReference type="HAMAP" id="MF_00145">
    <property type="entry name" value="Phosphoglyc_kinase"/>
    <property type="match status" value="1"/>
</dbReference>
<dbReference type="InterPro" id="IPR015824">
    <property type="entry name" value="Phosphoglycerate_kinase_N"/>
</dbReference>
<dbReference type="EC" id="2.7.2.3" evidence="2 7"/>
<dbReference type="GO" id="GO:0005829">
    <property type="term" value="C:cytosol"/>
    <property type="evidence" value="ECO:0007669"/>
    <property type="project" value="TreeGrafter"/>
</dbReference>
<dbReference type="PIRSF" id="PIRSF000724">
    <property type="entry name" value="Pgk"/>
    <property type="match status" value="1"/>
</dbReference>
<evidence type="ECO:0000256" key="6">
    <source>
        <dbReference type="ARBA" id="ARBA00022840"/>
    </source>
</evidence>
<feature type="binding site" evidence="7">
    <location>
        <position position="163"/>
    </location>
    <ligand>
        <name>substrate</name>
    </ligand>
</feature>
<evidence type="ECO:0000256" key="8">
    <source>
        <dbReference type="PIRSR" id="PIRSR000724-1"/>
    </source>
</evidence>
<keyword evidence="7" id="KW-0324">Glycolysis</keyword>
<dbReference type="AlphaFoldDB" id="A0A2M6WYY2"/>
<evidence type="ECO:0000256" key="1">
    <source>
        <dbReference type="ARBA" id="ARBA00000642"/>
    </source>
</evidence>
<organism evidence="11 12">
    <name type="scientific">Candidatus Andersenbacteria bacterium CG10_big_fil_rev_8_21_14_0_10_54_11</name>
    <dbReference type="NCBI Taxonomy" id="1974485"/>
    <lineage>
        <taxon>Bacteria</taxon>
        <taxon>Candidatus Anderseniibacteriota</taxon>
    </lineage>
</organism>
<evidence type="ECO:0000313" key="12">
    <source>
        <dbReference type="Proteomes" id="UP000230731"/>
    </source>
</evidence>
<evidence type="ECO:0000256" key="10">
    <source>
        <dbReference type="RuleBase" id="RU000532"/>
    </source>
</evidence>
<dbReference type="InterPro" id="IPR036043">
    <property type="entry name" value="Phosphoglycerate_kinase_sf"/>
</dbReference>
<evidence type="ECO:0000313" key="11">
    <source>
        <dbReference type="EMBL" id="PIT97974.1"/>
    </source>
</evidence>
<keyword evidence="6 7" id="KW-0067">ATP-binding</keyword>
<keyword evidence="7" id="KW-0963">Cytoplasm</keyword>
<dbReference type="UniPathway" id="UPA00109">
    <property type="reaction ID" value="UER00185"/>
</dbReference>
<feature type="binding site" evidence="8">
    <location>
        <position position="163"/>
    </location>
    <ligand>
        <name>(2R)-3-phosphoglycerate</name>
        <dbReference type="ChEBI" id="CHEBI:58272"/>
    </ligand>
</feature>
<dbReference type="EMBL" id="PEZP01000039">
    <property type="protein sequence ID" value="PIT97974.1"/>
    <property type="molecule type" value="Genomic_DNA"/>
</dbReference>
<protein>
    <recommendedName>
        <fullName evidence="2 7">Phosphoglycerate kinase</fullName>
        <ecNumber evidence="2 7">2.7.2.3</ecNumber>
    </recommendedName>
</protein>
<evidence type="ECO:0000256" key="7">
    <source>
        <dbReference type="HAMAP-Rule" id="MF_00145"/>
    </source>
</evidence>
<feature type="binding site" evidence="7 9">
    <location>
        <position position="332"/>
    </location>
    <ligand>
        <name>ATP</name>
        <dbReference type="ChEBI" id="CHEBI:30616"/>
    </ligand>
</feature>
<evidence type="ECO:0000256" key="2">
    <source>
        <dbReference type="ARBA" id="ARBA00013061"/>
    </source>
</evidence>
<dbReference type="Proteomes" id="UP000230731">
    <property type="component" value="Unassembled WGS sequence"/>
</dbReference>
<dbReference type="GO" id="GO:0006096">
    <property type="term" value="P:glycolytic process"/>
    <property type="evidence" value="ECO:0007669"/>
    <property type="project" value="UniProtKB-UniRule"/>
</dbReference>
<dbReference type="Pfam" id="PF00162">
    <property type="entry name" value="PGK"/>
    <property type="match status" value="1"/>
</dbReference>
<feature type="binding site" evidence="7 8">
    <location>
        <begin position="71"/>
        <end position="74"/>
    </location>
    <ligand>
        <name>substrate</name>
    </ligand>
</feature>
<comment type="caution">
    <text evidence="11">The sequence shown here is derived from an EMBL/GenBank/DDBJ whole genome shotgun (WGS) entry which is preliminary data.</text>
</comment>
<feature type="binding site" evidence="8">
    <location>
        <position position="48"/>
    </location>
    <ligand>
        <name>(2R)-3-phosphoglycerate</name>
        <dbReference type="ChEBI" id="CHEBI:58272"/>
    </ligand>
</feature>
<dbReference type="GO" id="GO:0043531">
    <property type="term" value="F:ADP binding"/>
    <property type="evidence" value="ECO:0007669"/>
    <property type="project" value="TreeGrafter"/>
</dbReference>
<comment type="pathway">
    <text evidence="7">Carbohydrate degradation; glycolysis; pyruvate from D-glyceraldehyde 3-phosphate: step 2/5.</text>
</comment>
<evidence type="ECO:0000256" key="4">
    <source>
        <dbReference type="ARBA" id="ARBA00022741"/>
    </source>
</evidence>
<comment type="subunit">
    <text evidence="7">Monomer.</text>
</comment>
<proteinExistence type="inferred from homology"/>
<dbReference type="GO" id="GO:0004618">
    <property type="term" value="F:phosphoglycerate kinase activity"/>
    <property type="evidence" value="ECO:0007669"/>
    <property type="project" value="UniProtKB-UniRule"/>
</dbReference>
<feature type="binding site" evidence="7">
    <location>
        <begin position="358"/>
        <end position="361"/>
    </location>
    <ligand>
        <name>ATP</name>
        <dbReference type="ChEBI" id="CHEBI:30616"/>
    </ligand>
</feature>
<dbReference type="PANTHER" id="PTHR11406:SF23">
    <property type="entry name" value="PHOSPHOGLYCERATE KINASE 1, CHLOROPLASTIC-RELATED"/>
    <property type="match status" value="1"/>
</dbReference>
<keyword evidence="3 7" id="KW-0808">Transferase</keyword>
<keyword evidence="5 7" id="KW-0418">Kinase</keyword>
<dbReference type="PANTHER" id="PTHR11406">
    <property type="entry name" value="PHOSPHOGLYCERATE KINASE"/>
    <property type="match status" value="1"/>
</dbReference>
<accession>A0A2M6WYY2</accession>
<dbReference type="GO" id="GO:0006094">
    <property type="term" value="P:gluconeogenesis"/>
    <property type="evidence" value="ECO:0007669"/>
    <property type="project" value="TreeGrafter"/>
</dbReference>
<feature type="binding site" evidence="7">
    <location>
        <position position="48"/>
    </location>
    <ligand>
        <name>substrate</name>
    </ligand>
</feature>
<dbReference type="Gene3D" id="3.40.50.1260">
    <property type="entry name" value="Phosphoglycerate kinase, N-terminal domain"/>
    <property type="match status" value="2"/>
</dbReference>
<sequence>MGIFSRAAVSPLRTMDDIPLDGKRVFVRVDFNVAIGDDGVVDEYEDYRIEAALPTIHELLQKRCKVILCTHLGRPQDRETKPTDLTPVHRRLEDMLREPVRRVSSLHGAEVNAVVDGISPGEAVLLPNIRLDEREEANSRQLAEHLAATADAYVNEAFSVSHRAHASVAVLPTLLPSCAGRRTTEEYRVLNGLAEGPSRPYVAIVSGAKVHSKFLLLRRLLEKVDTLCVGGVLANMFLAHQGKAPRESFTYEDMQAAQQLWDDAGDRIILPVDVVVGSLDGSEFTCEVVEISDALGSAVGVWDVGPESVQRILATAADAKTVLWNGPLGMFEVPAYAGGTRALAEGLAELPAFKVTGGGETVKALELYGVRSKYEHVSVGGGALVALLEGNTMPGLKPLWRV</sequence>
<comment type="subcellular location">
    <subcellularLocation>
        <location evidence="7">Cytoplasm</location>
    </subcellularLocation>
</comment>
<dbReference type="PRINTS" id="PR00477">
    <property type="entry name" value="PHGLYCKINASE"/>
</dbReference>
<dbReference type="GO" id="GO:0005524">
    <property type="term" value="F:ATP binding"/>
    <property type="evidence" value="ECO:0007669"/>
    <property type="project" value="UniProtKB-KW"/>
</dbReference>
<dbReference type="InterPro" id="IPR001576">
    <property type="entry name" value="Phosphoglycerate_kinase"/>
</dbReference>
<reference evidence="12" key="1">
    <citation type="submission" date="2017-09" db="EMBL/GenBank/DDBJ databases">
        <title>Depth-based differentiation of microbial function through sediment-hosted aquifers and enrichment of novel symbionts in the deep terrestrial subsurface.</title>
        <authorList>
            <person name="Probst A.J."/>
            <person name="Ladd B."/>
            <person name="Jarett J.K."/>
            <person name="Geller-Mcgrath D.E."/>
            <person name="Sieber C.M.K."/>
            <person name="Emerson J.B."/>
            <person name="Anantharaman K."/>
            <person name="Thomas B.C."/>
            <person name="Malmstrom R."/>
            <person name="Stieglmeier M."/>
            <person name="Klingl A."/>
            <person name="Woyke T."/>
            <person name="Ryan C.M."/>
            <person name="Banfield J.F."/>
        </authorList>
    </citation>
    <scope>NUCLEOTIDE SEQUENCE [LARGE SCALE GENOMIC DNA]</scope>
</reference>
<name>A0A2M6WYY2_9BACT</name>
<evidence type="ECO:0000256" key="5">
    <source>
        <dbReference type="ARBA" id="ARBA00022777"/>
    </source>
</evidence>
<comment type="similarity">
    <text evidence="7 10">Belongs to the phosphoglycerate kinase family.</text>
</comment>
<feature type="binding site" evidence="7">
    <location>
        <position position="130"/>
    </location>
    <ligand>
        <name>substrate</name>
    </ligand>
</feature>